<dbReference type="Proteomes" id="UP000187412">
    <property type="component" value="Unassembled WGS sequence"/>
</dbReference>
<dbReference type="Gene3D" id="3.90.25.10">
    <property type="entry name" value="UDP-galactose 4-epimerase, domain 1"/>
    <property type="match status" value="1"/>
</dbReference>
<organism evidence="2 3">
    <name type="scientific">Paenibacillus borealis</name>
    <dbReference type="NCBI Taxonomy" id="160799"/>
    <lineage>
        <taxon>Bacteria</taxon>
        <taxon>Bacillati</taxon>
        <taxon>Bacillota</taxon>
        <taxon>Bacilli</taxon>
        <taxon>Bacillales</taxon>
        <taxon>Paenibacillaceae</taxon>
        <taxon>Paenibacillus</taxon>
    </lineage>
</organism>
<dbReference type="SUPFAM" id="SSF51735">
    <property type="entry name" value="NAD(P)-binding Rossmann-fold domains"/>
    <property type="match status" value="1"/>
</dbReference>
<evidence type="ECO:0000313" key="2">
    <source>
        <dbReference type="EMBL" id="OMD52454.1"/>
    </source>
</evidence>
<feature type="domain" description="NAD(P)-binding" evidence="1">
    <location>
        <begin position="7"/>
        <end position="187"/>
    </location>
</feature>
<dbReference type="InterPro" id="IPR036291">
    <property type="entry name" value="NAD(P)-bd_dom_sf"/>
</dbReference>
<protein>
    <submittedName>
        <fullName evidence="2">NAD(P)-dependent oxidoreductase</fullName>
    </submittedName>
</protein>
<sequence length="269" mass="29525">MKTMITGATGQLGRLIIDNLLLKMPQEQIVAGARHPDKAIELQRQGIEIRYADYDVPEGLEAAFHDISQLLLISSSHTDDGIRLAQHKRVIEAAVKAGVSHILYTGFAFPQQQVNVASGNVHTLTERVILDSGLEYTFLRNALYIDFVNVLGLKEAIRSGELITHPGDFRFNSIPREDLALAASAVLAGSGHSNRIYELAAPHTWSFSDLAAALTSLAGKPITHREDAGVQHWIYSFLKKIDTVSTSNDLEQLMGRSITSLQDSIVPFV</sequence>
<dbReference type="Gene3D" id="3.40.50.720">
    <property type="entry name" value="NAD(P)-binding Rossmann-like Domain"/>
    <property type="match status" value="1"/>
</dbReference>
<comment type="caution">
    <text evidence="2">The sequence shown here is derived from an EMBL/GenBank/DDBJ whole genome shotgun (WGS) entry which is preliminary data.</text>
</comment>
<dbReference type="EMBL" id="MPTB01000003">
    <property type="protein sequence ID" value="OMD52454.1"/>
    <property type="molecule type" value="Genomic_DNA"/>
</dbReference>
<dbReference type="InterPro" id="IPR016040">
    <property type="entry name" value="NAD(P)-bd_dom"/>
</dbReference>
<accession>A0ABX3HT27</accession>
<dbReference type="RefSeq" id="WP_076109308.1">
    <property type="nucleotide sequence ID" value="NZ_MPTB01000003.1"/>
</dbReference>
<gene>
    <name evidence="2" type="ORF">BSK56_03350</name>
</gene>
<reference evidence="2 3" key="1">
    <citation type="submission" date="2016-10" db="EMBL/GenBank/DDBJ databases">
        <title>Paenibacillus species isolates.</title>
        <authorList>
            <person name="Beno S.M."/>
        </authorList>
    </citation>
    <scope>NUCLEOTIDE SEQUENCE [LARGE SCALE GENOMIC DNA]</scope>
    <source>
        <strain evidence="2 3">FSL H7-0744</strain>
    </source>
</reference>
<keyword evidence="3" id="KW-1185">Reference proteome</keyword>
<dbReference type="InterPro" id="IPR052718">
    <property type="entry name" value="NmrA-type_oxidoreductase"/>
</dbReference>
<dbReference type="PANTHER" id="PTHR47129:SF1">
    <property type="entry name" value="NMRA-LIKE DOMAIN-CONTAINING PROTEIN"/>
    <property type="match status" value="1"/>
</dbReference>
<dbReference type="Pfam" id="PF13460">
    <property type="entry name" value="NAD_binding_10"/>
    <property type="match status" value="1"/>
</dbReference>
<dbReference type="PANTHER" id="PTHR47129">
    <property type="entry name" value="QUINONE OXIDOREDUCTASE 2"/>
    <property type="match status" value="1"/>
</dbReference>
<proteinExistence type="predicted"/>
<evidence type="ECO:0000259" key="1">
    <source>
        <dbReference type="Pfam" id="PF13460"/>
    </source>
</evidence>
<evidence type="ECO:0000313" key="3">
    <source>
        <dbReference type="Proteomes" id="UP000187412"/>
    </source>
</evidence>
<name>A0ABX3HT27_PAEBO</name>